<reference evidence="2 3" key="1">
    <citation type="journal article" date="2016" name="Nat. Commun.">
        <title>Thousands of microbial genomes shed light on interconnected biogeochemical processes in an aquifer system.</title>
        <authorList>
            <person name="Anantharaman K."/>
            <person name="Brown C.T."/>
            <person name="Hug L.A."/>
            <person name="Sharon I."/>
            <person name="Castelle C.J."/>
            <person name="Probst A.J."/>
            <person name="Thomas B.C."/>
            <person name="Singh A."/>
            <person name="Wilkins M.J."/>
            <person name="Karaoz U."/>
            <person name="Brodie E.L."/>
            <person name="Williams K.H."/>
            <person name="Hubbard S.S."/>
            <person name="Banfield J.F."/>
        </authorList>
    </citation>
    <scope>NUCLEOTIDE SEQUENCE [LARGE SCALE GENOMIC DNA]</scope>
</reference>
<keyword evidence="1" id="KW-1133">Transmembrane helix</keyword>
<organism evidence="2 3">
    <name type="scientific">Candidatus Staskawiczbacteria bacterium RIFCSPHIGHO2_01_FULL_34_27</name>
    <dbReference type="NCBI Taxonomy" id="1802199"/>
    <lineage>
        <taxon>Bacteria</taxon>
        <taxon>Candidatus Staskawicziibacteriota</taxon>
    </lineage>
</organism>
<dbReference type="EMBL" id="MHOL01000009">
    <property type="protein sequence ID" value="OGZ63012.1"/>
    <property type="molecule type" value="Genomic_DNA"/>
</dbReference>
<protein>
    <submittedName>
        <fullName evidence="2">Uncharacterized protein</fullName>
    </submittedName>
</protein>
<evidence type="ECO:0000313" key="3">
    <source>
        <dbReference type="Proteomes" id="UP000178991"/>
    </source>
</evidence>
<feature type="transmembrane region" description="Helical" evidence="1">
    <location>
        <begin position="34"/>
        <end position="52"/>
    </location>
</feature>
<name>A0A1G2HKK4_9BACT</name>
<dbReference type="AlphaFoldDB" id="A0A1G2HKK4"/>
<sequence>MKVKELKPGYKKILGILAIILGFIALITPFTPGAFWLLFIGLELIGVNILFLSKIEERLRYINSKIKDKFKRKKKEGL</sequence>
<proteinExistence type="predicted"/>
<comment type="caution">
    <text evidence="2">The sequence shown here is derived from an EMBL/GenBank/DDBJ whole genome shotgun (WGS) entry which is preliminary data.</text>
</comment>
<accession>A0A1G2HKK4</accession>
<gene>
    <name evidence="2" type="ORF">A2639_02940</name>
</gene>
<evidence type="ECO:0000313" key="2">
    <source>
        <dbReference type="EMBL" id="OGZ63012.1"/>
    </source>
</evidence>
<keyword evidence="1" id="KW-0812">Transmembrane</keyword>
<keyword evidence="1" id="KW-0472">Membrane</keyword>
<feature type="transmembrane region" description="Helical" evidence="1">
    <location>
        <begin position="12"/>
        <end position="28"/>
    </location>
</feature>
<dbReference type="Proteomes" id="UP000178991">
    <property type="component" value="Unassembled WGS sequence"/>
</dbReference>
<evidence type="ECO:0000256" key="1">
    <source>
        <dbReference type="SAM" id="Phobius"/>
    </source>
</evidence>